<dbReference type="GO" id="GO:0003677">
    <property type="term" value="F:DNA binding"/>
    <property type="evidence" value="ECO:0007669"/>
    <property type="project" value="InterPro"/>
</dbReference>
<dbReference type="Pfam" id="PF02384">
    <property type="entry name" value="N6_Mtase"/>
    <property type="match status" value="1"/>
</dbReference>
<dbReference type="OrthoDB" id="9784823at2"/>
<feature type="domain" description="DNA methylase adenine-specific" evidence="2">
    <location>
        <begin position="115"/>
        <end position="237"/>
    </location>
</feature>
<evidence type="ECO:0000313" key="4">
    <source>
        <dbReference type="Proteomes" id="UP000255334"/>
    </source>
</evidence>
<name>A0A370XCA7_9GAMM</name>
<organism evidence="3 4">
    <name type="scientific">Dyella psychrodurans</name>
    <dbReference type="NCBI Taxonomy" id="1927960"/>
    <lineage>
        <taxon>Bacteria</taxon>
        <taxon>Pseudomonadati</taxon>
        <taxon>Pseudomonadota</taxon>
        <taxon>Gammaproteobacteria</taxon>
        <taxon>Lysobacterales</taxon>
        <taxon>Rhodanobacteraceae</taxon>
        <taxon>Dyella</taxon>
    </lineage>
</organism>
<gene>
    <name evidence="3" type="ORF">DWU99_01165</name>
</gene>
<accession>A0A370XCA7</accession>
<dbReference type="RefSeq" id="WP_115476168.1">
    <property type="nucleotide sequence ID" value="NZ_QRBF01000001.1"/>
</dbReference>
<reference evidence="3 4" key="1">
    <citation type="submission" date="2018-07" db="EMBL/GenBank/DDBJ databases">
        <title>Dyella monticola sp. nov. and Dyella psychrodurans sp. nov. isolated from monsoon evergreen broad-leaved forest soil of Dinghu Mountain, China.</title>
        <authorList>
            <person name="Gao Z."/>
            <person name="Qiu L."/>
        </authorList>
    </citation>
    <scope>NUCLEOTIDE SEQUENCE [LARGE SCALE GENOMIC DNA]</scope>
    <source>
        <strain evidence="3 4">4MSK11</strain>
    </source>
</reference>
<dbReference type="EMBL" id="QRBF01000001">
    <property type="protein sequence ID" value="RDS85917.1"/>
    <property type="molecule type" value="Genomic_DNA"/>
</dbReference>
<evidence type="ECO:0000259" key="2">
    <source>
        <dbReference type="Pfam" id="PF02384"/>
    </source>
</evidence>
<dbReference type="Gene3D" id="3.40.50.150">
    <property type="entry name" value="Vaccinia Virus protein VP39"/>
    <property type="match status" value="1"/>
</dbReference>
<evidence type="ECO:0000256" key="1">
    <source>
        <dbReference type="ARBA" id="ARBA00006594"/>
    </source>
</evidence>
<dbReference type="SUPFAM" id="SSF53335">
    <property type="entry name" value="S-adenosyl-L-methionine-dependent methyltransferases"/>
    <property type="match status" value="1"/>
</dbReference>
<comment type="similarity">
    <text evidence="1">Belongs to the N(4)/N(6)-methyltransferase family.</text>
</comment>
<dbReference type="Proteomes" id="UP000255334">
    <property type="component" value="Unassembled WGS sequence"/>
</dbReference>
<dbReference type="InterPro" id="IPR003356">
    <property type="entry name" value="DNA_methylase_A-5"/>
</dbReference>
<dbReference type="GO" id="GO:0008170">
    <property type="term" value="F:N-methyltransferase activity"/>
    <property type="evidence" value="ECO:0007669"/>
    <property type="project" value="InterPro"/>
</dbReference>
<sequence>MTAPHATTQAKPAESFDAFCRVVAGKQRDAIVQALPRQRDDLIRLLLQGLEGSHTQRTQRFEALVRVALQALQDDRIGLLITCAPPWNKVAIVPPDTVALVTLYFALVSVSPPYTDVLGDLHGRLLARFGGDGLGQHFTPPDLADLTVALALAHAARHPIAPRSGPVRLHDPACGAGALLLAQFRGDCPRPEQCAVVAQDIDPMCCAMTALQLTANAVCHHRPLHELTVLCGNTLSQGFSAPVFFHAQRRPSILEMLGWVDAGAPMPAPSAEEELA</sequence>
<evidence type="ECO:0000313" key="3">
    <source>
        <dbReference type="EMBL" id="RDS85917.1"/>
    </source>
</evidence>
<keyword evidence="4" id="KW-1185">Reference proteome</keyword>
<dbReference type="AlphaFoldDB" id="A0A370XCA7"/>
<proteinExistence type="inferred from homology"/>
<protein>
    <recommendedName>
        <fullName evidence="2">DNA methylase adenine-specific domain-containing protein</fullName>
    </recommendedName>
</protein>
<dbReference type="InterPro" id="IPR029063">
    <property type="entry name" value="SAM-dependent_MTases_sf"/>
</dbReference>
<dbReference type="PRINTS" id="PR00507">
    <property type="entry name" value="N12N6MTFRASE"/>
</dbReference>
<comment type="caution">
    <text evidence="3">The sequence shown here is derived from an EMBL/GenBank/DDBJ whole genome shotgun (WGS) entry which is preliminary data.</text>
</comment>